<reference evidence="13 14" key="1">
    <citation type="submission" date="2020-08" db="EMBL/GenBank/DDBJ databases">
        <authorList>
            <person name="Koutsovoulos G."/>
            <person name="Danchin GJ E."/>
        </authorList>
    </citation>
    <scope>NUCLEOTIDE SEQUENCE [LARGE SCALE GENOMIC DNA]</scope>
</reference>
<evidence type="ECO:0000256" key="7">
    <source>
        <dbReference type="ARBA" id="ARBA00023163"/>
    </source>
</evidence>
<dbReference type="AlphaFoldDB" id="A0A6V7TY49"/>
<keyword evidence="5 9" id="KW-0238">DNA-binding</keyword>
<dbReference type="Gene3D" id="1.10.10.60">
    <property type="entry name" value="Homeodomain-like"/>
    <property type="match status" value="1"/>
</dbReference>
<feature type="region of interest" description="Disordered" evidence="11">
    <location>
        <begin position="180"/>
        <end position="205"/>
    </location>
</feature>
<evidence type="ECO:0000313" key="14">
    <source>
        <dbReference type="Proteomes" id="UP000580250"/>
    </source>
</evidence>
<evidence type="ECO:0000256" key="10">
    <source>
        <dbReference type="RuleBase" id="RU000682"/>
    </source>
</evidence>
<comment type="caution">
    <text evidence="13">The sequence shown here is derived from an EMBL/GenBank/DDBJ whole genome shotgun (WGS) entry which is preliminary data.</text>
</comment>
<dbReference type="InterPro" id="IPR009057">
    <property type="entry name" value="Homeodomain-like_sf"/>
</dbReference>
<dbReference type="OrthoDB" id="6159439at2759"/>
<feature type="DNA-binding region" description="Homeobox" evidence="9">
    <location>
        <begin position="47"/>
        <end position="106"/>
    </location>
</feature>
<dbReference type="EMBL" id="CAJEWN010000022">
    <property type="protein sequence ID" value="CAD2138862.1"/>
    <property type="molecule type" value="Genomic_DNA"/>
</dbReference>
<evidence type="ECO:0000256" key="4">
    <source>
        <dbReference type="ARBA" id="ARBA00023015"/>
    </source>
</evidence>
<accession>A0A6V7TY49</accession>
<keyword evidence="7" id="KW-0804">Transcription</keyword>
<dbReference type="GO" id="GO:0000981">
    <property type="term" value="F:DNA-binding transcription factor activity, RNA polymerase II-specific"/>
    <property type="evidence" value="ECO:0007669"/>
    <property type="project" value="InterPro"/>
</dbReference>
<dbReference type="InterPro" id="IPR017970">
    <property type="entry name" value="Homeobox_CS"/>
</dbReference>
<dbReference type="FunFam" id="1.10.10.60:FF:000679">
    <property type="entry name" value="Homeobox protein aristaless"/>
    <property type="match status" value="1"/>
</dbReference>
<name>A0A6V7TY49_MELEN</name>
<sequence>MLAADDLTFSGVSTQQQQQSAFAAAAAYFNASNVVDVSGGSIQPRKNRRERTTFTRAQLDVLEDQFAQSPYPDVYLREQIASRIQLQESRIQVWFKNRRAKQRQQDKQTKPHKPQTVAAMKTARIAAAQQAAASQNGNLNGHSISLKNGGERKRASNRSLNYVGKFEPHEDGIGLTNNFVGMGNESRSEPESGGTPLQSTNQQQQQIKLELFNNSNNSNSILNASKFFGVVPQHSPPPYNHQFNLFGNPFFQRHYGQITNNDNPTQQVEIKNENVLGFGNISATSTSFSPQPTIKNKQQNSSEITEEITKILNEQKNNTTITTTTLPLPQIFNSSLESTTNIQNCWQMDALTNGMGYMPSYPTTNLAASSSAVSDFAFPATMTYPACLNMEQQTPKLTASSLYSYDTSCVAALYGAPFINDSYAINQGSNQQQQYFN</sequence>
<evidence type="ECO:0000256" key="8">
    <source>
        <dbReference type="ARBA" id="ARBA00023242"/>
    </source>
</evidence>
<keyword evidence="8 9" id="KW-0539">Nucleus</keyword>
<evidence type="ECO:0000256" key="6">
    <source>
        <dbReference type="ARBA" id="ARBA00023155"/>
    </source>
</evidence>
<dbReference type="InterPro" id="IPR001356">
    <property type="entry name" value="HD"/>
</dbReference>
<protein>
    <recommendedName>
        <fullName evidence="12">Homeobox domain-containing protein</fullName>
    </recommendedName>
</protein>
<keyword evidence="3" id="KW-0221">Differentiation</keyword>
<evidence type="ECO:0000256" key="9">
    <source>
        <dbReference type="PROSITE-ProRule" id="PRU00108"/>
    </source>
</evidence>
<dbReference type="GO" id="GO:0030182">
    <property type="term" value="P:neuron differentiation"/>
    <property type="evidence" value="ECO:0007669"/>
    <property type="project" value="UniProtKB-ARBA"/>
</dbReference>
<evidence type="ECO:0000256" key="1">
    <source>
        <dbReference type="ARBA" id="ARBA00004123"/>
    </source>
</evidence>
<feature type="region of interest" description="Disordered" evidence="11">
    <location>
        <begin position="129"/>
        <end position="155"/>
    </location>
</feature>
<evidence type="ECO:0000256" key="5">
    <source>
        <dbReference type="ARBA" id="ARBA00023125"/>
    </source>
</evidence>
<feature type="domain" description="Homeobox" evidence="12">
    <location>
        <begin position="45"/>
        <end position="105"/>
    </location>
</feature>
<dbReference type="PROSITE" id="PS00027">
    <property type="entry name" value="HOMEOBOX_1"/>
    <property type="match status" value="1"/>
</dbReference>
<comment type="subcellular location">
    <subcellularLocation>
        <location evidence="1 9 10">Nucleus</location>
    </subcellularLocation>
</comment>
<keyword evidence="6 9" id="KW-0371">Homeobox</keyword>
<evidence type="ECO:0000256" key="3">
    <source>
        <dbReference type="ARBA" id="ARBA00022782"/>
    </source>
</evidence>
<dbReference type="SMART" id="SM00389">
    <property type="entry name" value="HOX"/>
    <property type="match status" value="1"/>
</dbReference>
<dbReference type="Pfam" id="PF00046">
    <property type="entry name" value="Homeodomain"/>
    <property type="match status" value="1"/>
</dbReference>
<dbReference type="CDD" id="cd00086">
    <property type="entry name" value="homeodomain"/>
    <property type="match status" value="1"/>
</dbReference>
<organism evidence="13 14">
    <name type="scientific">Meloidogyne enterolobii</name>
    <name type="common">Root-knot nematode worm</name>
    <name type="synonym">Meloidogyne mayaguensis</name>
    <dbReference type="NCBI Taxonomy" id="390850"/>
    <lineage>
        <taxon>Eukaryota</taxon>
        <taxon>Metazoa</taxon>
        <taxon>Ecdysozoa</taxon>
        <taxon>Nematoda</taxon>
        <taxon>Chromadorea</taxon>
        <taxon>Rhabditida</taxon>
        <taxon>Tylenchina</taxon>
        <taxon>Tylenchomorpha</taxon>
        <taxon>Tylenchoidea</taxon>
        <taxon>Meloidogynidae</taxon>
        <taxon>Meloidogyninae</taxon>
        <taxon>Meloidogyne</taxon>
    </lineage>
</organism>
<dbReference type="Proteomes" id="UP000580250">
    <property type="component" value="Unassembled WGS sequence"/>
</dbReference>
<dbReference type="PANTHER" id="PTHR45793">
    <property type="entry name" value="HOMEOBOX PROTEIN"/>
    <property type="match status" value="1"/>
</dbReference>
<keyword evidence="4" id="KW-0805">Transcription regulation</keyword>
<evidence type="ECO:0000313" key="13">
    <source>
        <dbReference type="EMBL" id="CAD2138862.1"/>
    </source>
</evidence>
<dbReference type="SUPFAM" id="SSF46689">
    <property type="entry name" value="Homeodomain-like"/>
    <property type="match status" value="1"/>
</dbReference>
<proteinExistence type="predicted"/>
<feature type="compositionally biased region" description="Polar residues" evidence="11">
    <location>
        <begin position="136"/>
        <end position="146"/>
    </location>
</feature>
<evidence type="ECO:0000256" key="11">
    <source>
        <dbReference type="SAM" id="MobiDB-lite"/>
    </source>
</evidence>
<dbReference type="GO" id="GO:0000978">
    <property type="term" value="F:RNA polymerase II cis-regulatory region sequence-specific DNA binding"/>
    <property type="evidence" value="ECO:0007669"/>
    <property type="project" value="TreeGrafter"/>
</dbReference>
<evidence type="ECO:0000259" key="12">
    <source>
        <dbReference type="PROSITE" id="PS50071"/>
    </source>
</evidence>
<evidence type="ECO:0000256" key="2">
    <source>
        <dbReference type="ARBA" id="ARBA00022473"/>
    </source>
</evidence>
<dbReference type="GO" id="GO:0005634">
    <property type="term" value="C:nucleus"/>
    <property type="evidence" value="ECO:0007669"/>
    <property type="project" value="UniProtKB-SubCell"/>
</dbReference>
<dbReference type="PANTHER" id="PTHR45793:SF22">
    <property type="entry name" value="CONE-ROD HOMEOBOX PROTEIN"/>
    <property type="match status" value="1"/>
</dbReference>
<dbReference type="PROSITE" id="PS50071">
    <property type="entry name" value="HOMEOBOX_2"/>
    <property type="match status" value="1"/>
</dbReference>
<gene>
    <name evidence="13" type="ORF">MENT_LOCUS5940</name>
</gene>
<keyword evidence="2" id="KW-0217">Developmental protein</keyword>